<keyword evidence="4" id="KW-1185">Reference proteome</keyword>
<dbReference type="AlphaFoldDB" id="A0A919VJ27"/>
<evidence type="ECO:0000313" key="3">
    <source>
        <dbReference type="EMBL" id="GIM67816.1"/>
    </source>
</evidence>
<dbReference type="RefSeq" id="WP_212995799.1">
    <property type="nucleotide sequence ID" value="NZ_BAAATW010000002.1"/>
</dbReference>
<dbReference type="PANTHER" id="PTHR13947:SF37">
    <property type="entry name" value="LD18367P"/>
    <property type="match status" value="1"/>
</dbReference>
<accession>A0A919VJ27</accession>
<dbReference type="Proteomes" id="UP000680865">
    <property type="component" value="Unassembled WGS sequence"/>
</dbReference>
<evidence type="ECO:0000313" key="4">
    <source>
        <dbReference type="Proteomes" id="UP000680865"/>
    </source>
</evidence>
<dbReference type="GO" id="GO:0008080">
    <property type="term" value="F:N-acetyltransferase activity"/>
    <property type="evidence" value="ECO:0007669"/>
    <property type="project" value="InterPro"/>
</dbReference>
<dbReference type="EMBL" id="BOQP01000004">
    <property type="protein sequence ID" value="GIM67816.1"/>
    <property type="molecule type" value="Genomic_DNA"/>
</dbReference>
<dbReference type="Pfam" id="PF13508">
    <property type="entry name" value="Acetyltransf_7"/>
    <property type="match status" value="1"/>
</dbReference>
<proteinExistence type="predicted"/>
<evidence type="ECO:0000259" key="2">
    <source>
        <dbReference type="PROSITE" id="PS51186"/>
    </source>
</evidence>
<dbReference type="PROSITE" id="PS51186">
    <property type="entry name" value="GNAT"/>
    <property type="match status" value="1"/>
</dbReference>
<dbReference type="InterPro" id="IPR000182">
    <property type="entry name" value="GNAT_dom"/>
</dbReference>
<dbReference type="SUPFAM" id="SSF55729">
    <property type="entry name" value="Acyl-CoA N-acyltransferases (Nat)"/>
    <property type="match status" value="1"/>
</dbReference>
<dbReference type="InterPro" id="IPR050769">
    <property type="entry name" value="NAT_camello-type"/>
</dbReference>
<dbReference type="Gene3D" id="3.40.630.30">
    <property type="match status" value="1"/>
</dbReference>
<protein>
    <recommendedName>
        <fullName evidence="2">N-acetyltransferase domain-containing protein</fullName>
    </recommendedName>
</protein>
<organism evidence="3 4">
    <name type="scientific">Winogradskya consettensis</name>
    <dbReference type="NCBI Taxonomy" id="113560"/>
    <lineage>
        <taxon>Bacteria</taxon>
        <taxon>Bacillati</taxon>
        <taxon>Actinomycetota</taxon>
        <taxon>Actinomycetes</taxon>
        <taxon>Micromonosporales</taxon>
        <taxon>Micromonosporaceae</taxon>
        <taxon>Winogradskya</taxon>
    </lineage>
</organism>
<feature type="domain" description="N-acetyltransferase" evidence="2">
    <location>
        <begin position="11"/>
        <end position="168"/>
    </location>
</feature>
<dbReference type="InterPro" id="IPR016181">
    <property type="entry name" value="Acyl_CoA_acyltransferase"/>
</dbReference>
<keyword evidence="1" id="KW-0808">Transferase</keyword>
<name>A0A919VJ27_9ACTN</name>
<dbReference type="CDD" id="cd04301">
    <property type="entry name" value="NAT_SF"/>
    <property type="match status" value="1"/>
</dbReference>
<comment type="caution">
    <text evidence="3">The sequence shown here is derived from an EMBL/GenBank/DDBJ whole genome shotgun (WGS) entry which is preliminary data.</text>
</comment>
<dbReference type="PANTHER" id="PTHR13947">
    <property type="entry name" value="GNAT FAMILY N-ACETYLTRANSFERASE"/>
    <property type="match status" value="1"/>
</dbReference>
<gene>
    <name evidence="3" type="ORF">Aco04nite_07970</name>
</gene>
<reference evidence="3" key="1">
    <citation type="submission" date="2021-03" db="EMBL/GenBank/DDBJ databases">
        <title>Whole genome shotgun sequence of Actinoplanes consettensis NBRC 14913.</title>
        <authorList>
            <person name="Komaki H."/>
            <person name="Tamura T."/>
        </authorList>
    </citation>
    <scope>NUCLEOTIDE SEQUENCE</scope>
    <source>
        <strain evidence="3">NBRC 14913</strain>
    </source>
</reference>
<sequence length="277" mass="28918">MQTFGSTTDAIRVRRIEEPDAGLADGIARVIAAAYDAGDLVPGLPVADGARETPGAVVASVAGGRLLWVAEVAGQVAGSVRAQVLPGGDWEVQRLAVDPGVRRGGIGRALLLALVTAAGDADADRVVLDAVVERGNPSFYARVGFRTVRHFPAGDKLLSEVHMERDPRLPESAVADPDPGDVPPAGAVVQWWDADGRTVCRVTPALGTPESLLGVDVLPGGDPAAVHKMLAADADDDTDGLLRFDRPAGRVTAFAQPRLLDPALLAWWRSAGARSLR</sequence>
<evidence type="ECO:0000256" key="1">
    <source>
        <dbReference type="ARBA" id="ARBA00022679"/>
    </source>
</evidence>